<evidence type="ECO:0000259" key="6">
    <source>
        <dbReference type="PROSITE" id="PS50937"/>
    </source>
</evidence>
<dbReference type="PROSITE" id="PS00041">
    <property type="entry name" value="HTH_ARAC_FAMILY_1"/>
    <property type="match status" value="1"/>
</dbReference>
<dbReference type="GO" id="GO:0043565">
    <property type="term" value="F:sequence-specific DNA binding"/>
    <property type="evidence" value="ECO:0007669"/>
    <property type="project" value="InterPro"/>
</dbReference>
<evidence type="ECO:0000313" key="7">
    <source>
        <dbReference type="EMBL" id="OSY42749.1"/>
    </source>
</evidence>
<dbReference type="InterPro" id="IPR029062">
    <property type="entry name" value="Class_I_gatase-like"/>
</dbReference>
<dbReference type="InterPro" id="IPR009057">
    <property type="entry name" value="Homeodomain-like_sf"/>
</dbReference>
<dbReference type="CDD" id="cd03137">
    <property type="entry name" value="GATase1_AraC_1"/>
    <property type="match status" value="1"/>
</dbReference>
<dbReference type="Gene3D" id="1.10.1660.10">
    <property type="match status" value="1"/>
</dbReference>
<dbReference type="InterPro" id="IPR000551">
    <property type="entry name" value="MerR-type_HTH_dom"/>
</dbReference>
<dbReference type="Pfam" id="PF01965">
    <property type="entry name" value="DJ-1_PfpI"/>
    <property type="match status" value="1"/>
</dbReference>
<dbReference type="SMART" id="SM00422">
    <property type="entry name" value="HTH_MERR"/>
    <property type="match status" value="1"/>
</dbReference>
<dbReference type="SUPFAM" id="SSF46689">
    <property type="entry name" value="Homeodomain-like"/>
    <property type="match status" value="2"/>
</dbReference>
<dbReference type="InterPro" id="IPR009061">
    <property type="entry name" value="DNA-bd_dom_put_sf"/>
</dbReference>
<dbReference type="InterPro" id="IPR018060">
    <property type="entry name" value="HTH_AraC"/>
</dbReference>
<name>A0A1Y2N6F5_PSEAH</name>
<keyword evidence="1" id="KW-0805">Transcription regulation</keyword>
<proteinExistence type="predicted"/>
<dbReference type="Gene3D" id="1.10.10.60">
    <property type="entry name" value="Homeodomain-like"/>
    <property type="match status" value="1"/>
</dbReference>
<dbReference type="InterPro" id="IPR052158">
    <property type="entry name" value="INH-QAR"/>
</dbReference>
<comment type="caution">
    <text evidence="7">The sequence shown here is derived from an EMBL/GenBank/DDBJ whole genome shotgun (WGS) entry which is preliminary data.</text>
</comment>
<keyword evidence="3" id="KW-0804">Transcription</keyword>
<evidence type="ECO:0000256" key="1">
    <source>
        <dbReference type="ARBA" id="ARBA00023015"/>
    </source>
</evidence>
<evidence type="ECO:0000259" key="5">
    <source>
        <dbReference type="PROSITE" id="PS01124"/>
    </source>
</evidence>
<dbReference type="SUPFAM" id="SSF46955">
    <property type="entry name" value="Putative DNA-binding domain"/>
    <property type="match status" value="1"/>
</dbReference>
<dbReference type="EMBL" id="MIGB01000004">
    <property type="protein sequence ID" value="OSY42749.1"/>
    <property type="molecule type" value="Genomic_DNA"/>
</dbReference>
<dbReference type="InterPro" id="IPR018062">
    <property type="entry name" value="HTH_AraC-typ_CS"/>
</dbReference>
<dbReference type="PANTHER" id="PTHR43130:SF3">
    <property type="entry name" value="HTH-TYPE TRANSCRIPTIONAL REGULATOR RV1931C"/>
    <property type="match status" value="1"/>
</dbReference>
<dbReference type="Pfam" id="PF12833">
    <property type="entry name" value="HTH_18"/>
    <property type="match status" value="1"/>
</dbReference>
<sequence length="509" mass="53636">MPSGNGAAGAHTGTTRLSCRVHGGPESAILDTMEAQAGLSESLVPIDEAARLLGTTVSALRYYDERDLVRPASRDRGRRRYGRAELRELALLRAVQGTGLGLDDVAALLGPALLDPARRDAIADRVVELDRLGARAAATRAVLVHVRDCPVANPLRDCPSVTGALDALLDGNPAPNLAGPHPGPAADADGRHEVAVLVRPGVLPMELGLVHQLLGGARSAAGDPLYRVRTCALAPGPVSTDGDFGIVVGHGPEILATAGTVVVLGSHAPNDEGPEVLDGGLGAALASIGPDTRIVSICTAAFALAAAGLLDGRRATTHWLSADRFRSRFPQVEVDPGVLYVDEGRILTAAGEAAGIDLCLHLIRRDFGAAVANDVARRTVVPPYREGGQAQYVARPVAPVGSGTGTAGLRAWMLERLDRPLSLDELAARLHVSVRTLTRRFREETGLSPLEWLLRQRVERARELLELGDQSIERIAVRCGFGTATALRRHFTAQLGVAPAAYRRTFCGS</sequence>
<evidence type="ECO:0000256" key="4">
    <source>
        <dbReference type="SAM" id="MobiDB-lite"/>
    </source>
</evidence>
<dbReference type="Proteomes" id="UP000194360">
    <property type="component" value="Unassembled WGS sequence"/>
</dbReference>
<accession>A0A1Y2N6F5</accession>
<dbReference type="STRING" id="2074.BG845_00990"/>
<evidence type="ECO:0000313" key="8">
    <source>
        <dbReference type="Proteomes" id="UP000194360"/>
    </source>
</evidence>
<gene>
    <name evidence="7" type="primary">cdhR_2</name>
    <name evidence="7" type="ORF">BG845_00990</name>
</gene>
<organism evidence="7 8">
    <name type="scientific">Pseudonocardia autotrophica</name>
    <name type="common">Amycolata autotrophica</name>
    <name type="synonym">Nocardia autotrophica</name>
    <dbReference type="NCBI Taxonomy" id="2074"/>
    <lineage>
        <taxon>Bacteria</taxon>
        <taxon>Bacillati</taxon>
        <taxon>Actinomycetota</taxon>
        <taxon>Actinomycetes</taxon>
        <taxon>Pseudonocardiales</taxon>
        <taxon>Pseudonocardiaceae</taxon>
        <taxon>Pseudonocardia</taxon>
    </lineage>
</organism>
<dbReference type="PROSITE" id="PS01124">
    <property type="entry name" value="HTH_ARAC_FAMILY_2"/>
    <property type="match status" value="1"/>
</dbReference>
<reference evidence="7 8" key="1">
    <citation type="submission" date="2016-09" db="EMBL/GenBank/DDBJ databases">
        <title>Pseudonocardia autotrophica DSM535, a candidate organism with high potential of specific P450 cytochromes.</title>
        <authorList>
            <person name="Grumaz C."/>
            <person name="Vainshtein Y."/>
            <person name="Kirstahler P."/>
            <person name="Sohn K."/>
        </authorList>
    </citation>
    <scope>NUCLEOTIDE SEQUENCE [LARGE SCALE GENOMIC DNA]</scope>
    <source>
        <strain evidence="7 8">DSM 535</strain>
    </source>
</reference>
<dbReference type="PANTHER" id="PTHR43130">
    <property type="entry name" value="ARAC-FAMILY TRANSCRIPTIONAL REGULATOR"/>
    <property type="match status" value="1"/>
</dbReference>
<feature type="domain" description="HTH merR-type" evidence="6">
    <location>
        <begin position="43"/>
        <end position="111"/>
    </location>
</feature>
<dbReference type="Gene3D" id="3.40.50.880">
    <property type="match status" value="1"/>
</dbReference>
<protein>
    <submittedName>
        <fullName evidence="7">HTH-type transcriptional regulator CdhR</fullName>
    </submittedName>
</protein>
<evidence type="ECO:0000256" key="3">
    <source>
        <dbReference type="ARBA" id="ARBA00023163"/>
    </source>
</evidence>
<dbReference type="Pfam" id="PF13411">
    <property type="entry name" value="MerR_1"/>
    <property type="match status" value="1"/>
</dbReference>
<dbReference type="InterPro" id="IPR002818">
    <property type="entry name" value="DJ-1/PfpI"/>
</dbReference>
<dbReference type="AlphaFoldDB" id="A0A1Y2N6F5"/>
<feature type="domain" description="HTH araC/xylS-type" evidence="5">
    <location>
        <begin position="407"/>
        <end position="505"/>
    </location>
</feature>
<dbReference type="GO" id="GO:0003700">
    <property type="term" value="F:DNA-binding transcription factor activity"/>
    <property type="evidence" value="ECO:0007669"/>
    <property type="project" value="InterPro"/>
</dbReference>
<feature type="region of interest" description="Disordered" evidence="4">
    <location>
        <begin position="1"/>
        <end position="20"/>
    </location>
</feature>
<dbReference type="SMART" id="SM00342">
    <property type="entry name" value="HTH_ARAC"/>
    <property type="match status" value="1"/>
</dbReference>
<evidence type="ECO:0000256" key="2">
    <source>
        <dbReference type="ARBA" id="ARBA00023125"/>
    </source>
</evidence>
<keyword evidence="8" id="KW-1185">Reference proteome</keyword>
<dbReference type="PROSITE" id="PS50937">
    <property type="entry name" value="HTH_MERR_2"/>
    <property type="match status" value="1"/>
</dbReference>
<dbReference type="SUPFAM" id="SSF52317">
    <property type="entry name" value="Class I glutamine amidotransferase-like"/>
    <property type="match status" value="1"/>
</dbReference>
<keyword evidence="2" id="KW-0238">DNA-binding</keyword>